<reference evidence="1" key="1">
    <citation type="submission" date="2020-11" db="EMBL/GenBank/DDBJ databases">
        <title>Halonatronomonas betainensis gen. nov., sp. nov. a novel haloalkaliphilic representative of the family Halanaerobiacae capable of betaine degradation.</title>
        <authorList>
            <person name="Boltyanskaya Y."/>
            <person name="Kevbrin V."/>
            <person name="Detkova E."/>
            <person name="Grouzdev D.S."/>
            <person name="Koziaeva V."/>
            <person name="Zhilina T."/>
        </authorList>
    </citation>
    <scope>NUCLEOTIDE SEQUENCE</scope>
    <source>
        <strain evidence="1">Z-7014</strain>
    </source>
</reference>
<gene>
    <name evidence="1" type="ORF">I0Q91_07875</name>
</gene>
<sequence>MSDNMDKFFEDVFKKFDKDIVDRILLMIQNDRELMDKYLKQVANSSKETVNDALSKKIEEKYDLQFKGKNYQPKSTLATYYEEH</sequence>
<evidence type="ECO:0000313" key="1">
    <source>
        <dbReference type="EMBL" id="MBF8436990.1"/>
    </source>
</evidence>
<dbReference type="RefSeq" id="WP_270453919.1">
    <property type="nucleotide sequence ID" value="NZ_JADPIE010000004.1"/>
</dbReference>
<dbReference type="EMBL" id="JADPIE010000004">
    <property type="protein sequence ID" value="MBF8436990.1"/>
    <property type="molecule type" value="Genomic_DNA"/>
</dbReference>
<dbReference type="Proteomes" id="UP000621436">
    <property type="component" value="Unassembled WGS sequence"/>
</dbReference>
<dbReference type="AlphaFoldDB" id="A0A931F6J3"/>
<evidence type="ECO:0000313" key="2">
    <source>
        <dbReference type="Proteomes" id="UP000621436"/>
    </source>
</evidence>
<protein>
    <submittedName>
        <fullName evidence="1">Uncharacterized protein</fullName>
    </submittedName>
</protein>
<name>A0A931F6J3_9FIRM</name>
<proteinExistence type="predicted"/>
<organism evidence="1 2">
    <name type="scientific">Halonatronomonas betaini</name>
    <dbReference type="NCBI Taxonomy" id="2778430"/>
    <lineage>
        <taxon>Bacteria</taxon>
        <taxon>Bacillati</taxon>
        <taxon>Bacillota</taxon>
        <taxon>Clostridia</taxon>
        <taxon>Halanaerobiales</taxon>
        <taxon>Halarsenatibacteraceae</taxon>
        <taxon>Halonatronomonas</taxon>
    </lineage>
</organism>
<accession>A0A931F6J3</accession>
<comment type="caution">
    <text evidence="1">The sequence shown here is derived from an EMBL/GenBank/DDBJ whole genome shotgun (WGS) entry which is preliminary data.</text>
</comment>
<keyword evidence="2" id="KW-1185">Reference proteome</keyword>